<accession>X8CER4</accession>
<proteinExistence type="predicted"/>
<dbReference type="EMBL" id="JAOB01000032">
    <property type="protein sequence ID" value="EUA54599.1"/>
    <property type="molecule type" value="Genomic_DNA"/>
</dbReference>
<dbReference type="AlphaFoldDB" id="X8CER4"/>
<reference evidence="1" key="1">
    <citation type="submission" date="2014-01" db="EMBL/GenBank/DDBJ databases">
        <authorList>
            <person name="Brown-Elliot B."/>
            <person name="Wallace R."/>
            <person name="Lenaerts A."/>
            <person name="Ordway D."/>
            <person name="DeGroote M.A."/>
            <person name="Parker T."/>
            <person name="Sizemore C."/>
            <person name="Tallon L.J."/>
            <person name="Sadzewicz L.K."/>
            <person name="Sengamalay N."/>
            <person name="Fraser C.M."/>
            <person name="Hine E."/>
            <person name="Shefchek K.A."/>
            <person name="Das S.P."/>
            <person name="Tettelin H."/>
        </authorList>
    </citation>
    <scope>NUCLEOTIDE SEQUENCE [LARGE SCALE GENOMIC DNA]</scope>
    <source>
        <strain evidence="1">4042</strain>
    </source>
</reference>
<gene>
    <name evidence="1" type="ORF">I553_1281</name>
</gene>
<sequence length="38" mass="4196">MMPLTFRTYWRAAAAISSALAAGTSPRSSVMLRHMAQR</sequence>
<evidence type="ECO:0000313" key="1">
    <source>
        <dbReference type="EMBL" id="EUA54599.1"/>
    </source>
</evidence>
<dbReference type="PATRIC" id="fig|1299334.3.peg.3096"/>
<name>X8CER4_MYCXE</name>
<comment type="caution">
    <text evidence="1">The sequence shown here is derived from an EMBL/GenBank/DDBJ whole genome shotgun (WGS) entry which is preliminary data.</text>
</comment>
<protein>
    <submittedName>
        <fullName evidence="1">Uncharacterized protein</fullName>
    </submittedName>
</protein>
<organism evidence="1">
    <name type="scientific">Mycobacterium xenopi 4042</name>
    <dbReference type="NCBI Taxonomy" id="1299334"/>
    <lineage>
        <taxon>Bacteria</taxon>
        <taxon>Bacillati</taxon>
        <taxon>Actinomycetota</taxon>
        <taxon>Actinomycetes</taxon>
        <taxon>Mycobacteriales</taxon>
        <taxon>Mycobacteriaceae</taxon>
        <taxon>Mycobacterium</taxon>
    </lineage>
</organism>